<keyword evidence="5" id="KW-0614">Plasmid</keyword>
<evidence type="ECO:0000256" key="2">
    <source>
        <dbReference type="ARBA" id="ARBA00023125"/>
    </source>
</evidence>
<sequence length="252" mass="28511">MRFNMETILATEDVIDVIGSLALCLNETETNELTFRIITMLGAKWFVYTTLLPPEFSAANESFRFFIGCKPELCQIYNKRMWMMNDPFFEYARTNTAPTVGSKIKVKTAGQAEIMRVSAEHGFRSGLVVPTHSSMDSNKRMGLLYIGSELPEEIGEPMLLRKRVQFGALGTELLHWWSNRLKQQAMRKFSLLDEEVELLQLSKKGVVANEIAALFDIKVTAAYRKLNVIKEKFNVDKIDQAVMKADAAGLLG</sequence>
<accession>A0A0A1FI01</accession>
<keyword evidence="2" id="KW-0238">DNA-binding</keyword>
<proteinExistence type="predicted"/>
<dbReference type="GO" id="GO:0003677">
    <property type="term" value="F:DNA binding"/>
    <property type="evidence" value="ECO:0007669"/>
    <property type="project" value="UniProtKB-KW"/>
</dbReference>
<dbReference type="OrthoDB" id="8994109at2"/>
<feature type="domain" description="Transcription factor LuxR-like autoinducer-binding" evidence="4">
    <location>
        <begin position="28"/>
        <end position="169"/>
    </location>
</feature>
<reference evidence="6" key="1">
    <citation type="journal article" date="2014" name="Soil Biol. Biochem.">
        <title>Structure and function of bacterial communities in ageing soils: Insights from the Mendocino ecological staircase.</title>
        <authorList>
            <person name="Uroz S."/>
            <person name="Tech J.J."/>
            <person name="Sawaya N.A."/>
            <person name="Frey-Klett P."/>
            <person name="Leveau J.H.J."/>
        </authorList>
    </citation>
    <scope>NUCLEOTIDE SEQUENCE [LARGE SCALE GENOMIC DNA]</scope>
    <source>
        <strain evidence="6">Cal35</strain>
        <plasmid evidence="6">unnamed</plasmid>
    </source>
</reference>
<keyword evidence="1" id="KW-0805">Transcription regulation</keyword>
<dbReference type="Gene3D" id="3.30.450.80">
    <property type="entry name" value="Transcription factor LuxR-like, autoinducer-binding domain"/>
    <property type="match status" value="1"/>
</dbReference>
<dbReference type="KEGG" id="care:LT85_p027"/>
<dbReference type="HOGENOM" id="CLU_076028_0_0_4"/>
<evidence type="ECO:0000313" key="5">
    <source>
        <dbReference type="EMBL" id="AIY44206.1"/>
    </source>
</evidence>
<keyword evidence="6" id="KW-1185">Reference proteome</keyword>
<dbReference type="SUPFAM" id="SSF75516">
    <property type="entry name" value="Pheromone-binding domain of LuxR-like quorum-sensing transcription factors"/>
    <property type="match status" value="1"/>
</dbReference>
<evidence type="ECO:0000256" key="1">
    <source>
        <dbReference type="ARBA" id="ARBA00023015"/>
    </source>
</evidence>
<dbReference type="AlphaFoldDB" id="A0A0A1FI01"/>
<dbReference type="SUPFAM" id="SSF46894">
    <property type="entry name" value="C-terminal effector domain of the bipartite response regulators"/>
    <property type="match status" value="1"/>
</dbReference>
<gene>
    <name evidence="5" type="ORF">LT85_p027</name>
</gene>
<dbReference type="EMBL" id="CP009963">
    <property type="protein sequence ID" value="AIY44206.1"/>
    <property type="molecule type" value="Genomic_DNA"/>
</dbReference>
<keyword evidence="3" id="KW-0804">Transcription</keyword>
<evidence type="ECO:0000256" key="3">
    <source>
        <dbReference type="ARBA" id="ARBA00023163"/>
    </source>
</evidence>
<geneLocation type="plasmid" evidence="5 6">
    <name>unnamed</name>
</geneLocation>
<dbReference type="InterPro" id="IPR005143">
    <property type="entry name" value="TF_LuxR_autoind-bd_dom"/>
</dbReference>
<dbReference type="InterPro" id="IPR016032">
    <property type="entry name" value="Sig_transdc_resp-reg_C-effctor"/>
</dbReference>
<dbReference type="Pfam" id="PF03472">
    <property type="entry name" value="Autoind_bind"/>
    <property type="match status" value="1"/>
</dbReference>
<dbReference type="InterPro" id="IPR036693">
    <property type="entry name" value="TF_LuxR_autoind-bd_dom_sf"/>
</dbReference>
<dbReference type="GO" id="GO:0006355">
    <property type="term" value="P:regulation of DNA-templated transcription"/>
    <property type="evidence" value="ECO:0007669"/>
    <property type="project" value="InterPro"/>
</dbReference>
<evidence type="ECO:0000313" key="6">
    <source>
        <dbReference type="Proteomes" id="UP000030302"/>
    </source>
</evidence>
<dbReference type="Proteomes" id="UP000030302">
    <property type="component" value="Plasmid unnamed"/>
</dbReference>
<organism evidence="5 6">
    <name type="scientific">Collimonas arenae</name>
    <dbReference type="NCBI Taxonomy" id="279058"/>
    <lineage>
        <taxon>Bacteria</taxon>
        <taxon>Pseudomonadati</taxon>
        <taxon>Pseudomonadota</taxon>
        <taxon>Betaproteobacteria</taxon>
        <taxon>Burkholderiales</taxon>
        <taxon>Oxalobacteraceae</taxon>
        <taxon>Collimonas</taxon>
    </lineage>
</organism>
<protein>
    <recommendedName>
        <fullName evidence="4">Transcription factor LuxR-like autoinducer-binding domain-containing protein</fullName>
    </recommendedName>
</protein>
<evidence type="ECO:0000259" key="4">
    <source>
        <dbReference type="Pfam" id="PF03472"/>
    </source>
</evidence>
<name>A0A0A1FI01_9BURK</name>